<evidence type="ECO:0000259" key="1">
    <source>
        <dbReference type="Pfam" id="PF20150"/>
    </source>
</evidence>
<dbReference type="InterPro" id="IPR045518">
    <property type="entry name" value="2EXR"/>
</dbReference>
<name>A0ABR1UPJ9_9PEZI</name>
<evidence type="ECO:0000313" key="3">
    <source>
        <dbReference type="Proteomes" id="UP001446871"/>
    </source>
</evidence>
<sequence>MTSDLTPFPPNRKTDLGALKKFPPEIRWEIYKFALPARILRFYRDHQKKHIFVEALAVPNLALACHDTWNFCLDHYSRVSFTPVYDCSGGQVPRINEPQAFDTWFCPSLDTLYFDTNGSRCFPRLKKLPPNADNVADDSSVQRFDYTGVTPGRDEWANTLSSLKPFTKKATSLVVGSVSDTFFYFCMNTELFPSLTDVFFAPGTFQPFNNTAWYQEVATYTQQNRAVIVTGQPPRRTMKIRPLYPSLTRYDTWLKKHVPLGDHSLQQKWDKVPDTFHNIGFTDDYRNHDSKLSVERMAAALKLYWDT</sequence>
<dbReference type="Pfam" id="PF20150">
    <property type="entry name" value="2EXR"/>
    <property type="match status" value="1"/>
</dbReference>
<proteinExistence type="predicted"/>
<feature type="domain" description="2EXR" evidence="1">
    <location>
        <begin position="21"/>
        <end position="112"/>
    </location>
</feature>
<protein>
    <recommendedName>
        <fullName evidence="1">2EXR domain-containing protein</fullName>
    </recommendedName>
</protein>
<comment type="caution">
    <text evidence="2">The sequence shown here is derived from an EMBL/GenBank/DDBJ whole genome shotgun (WGS) entry which is preliminary data.</text>
</comment>
<keyword evidence="3" id="KW-1185">Reference proteome</keyword>
<dbReference type="EMBL" id="JAQQWM010000006">
    <property type="protein sequence ID" value="KAK8059976.1"/>
    <property type="molecule type" value="Genomic_DNA"/>
</dbReference>
<dbReference type="Proteomes" id="UP001446871">
    <property type="component" value="Unassembled WGS sequence"/>
</dbReference>
<evidence type="ECO:0000313" key="2">
    <source>
        <dbReference type="EMBL" id="KAK8059976.1"/>
    </source>
</evidence>
<gene>
    <name evidence="2" type="ORF">PG996_009906</name>
</gene>
<reference evidence="2 3" key="1">
    <citation type="submission" date="2023-01" db="EMBL/GenBank/DDBJ databases">
        <title>Analysis of 21 Apiospora genomes using comparative genomics revels a genus with tremendous synthesis potential of carbohydrate active enzymes and secondary metabolites.</title>
        <authorList>
            <person name="Sorensen T."/>
        </authorList>
    </citation>
    <scope>NUCLEOTIDE SEQUENCE [LARGE SCALE GENOMIC DNA]</scope>
    <source>
        <strain evidence="2 3">CBS 83171</strain>
    </source>
</reference>
<organism evidence="2 3">
    <name type="scientific">Apiospora saccharicola</name>
    <dbReference type="NCBI Taxonomy" id="335842"/>
    <lineage>
        <taxon>Eukaryota</taxon>
        <taxon>Fungi</taxon>
        <taxon>Dikarya</taxon>
        <taxon>Ascomycota</taxon>
        <taxon>Pezizomycotina</taxon>
        <taxon>Sordariomycetes</taxon>
        <taxon>Xylariomycetidae</taxon>
        <taxon>Amphisphaeriales</taxon>
        <taxon>Apiosporaceae</taxon>
        <taxon>Apiospora</taxon>
    </lineage>
</organism>
<accession>A0ABR1UPJ9</accession>